<dbReference type="NCBIfam" id="TIGR03067">
    <property type="entry name" value="Planc_TIGR03067"/>
    <property type="match status" value="1"/>
</dbReference>
<dbReference type="InterPro" id="IPR017504">
    <property type="entry name" value="CHP03067_Planctomycetes"/>
</dbReference>
<dbReference type="Proteomes" id="UP001272242">
    <property type="component" value="Unassembled WGS sequence"/>
</dbReference>
<evidence type="ECO:0000313" key="2">
    <source>
        <dbReference type="Proteomes" id="UP001272242"/>
    </source>
</evidence>
<comment type="caution">
    <text evidence="1">The sequence shown here is derived from an EMBL/GenBank/DDBJ whole genome shotgun (WGS) entry which is preliminary data.</text>
</comment>
<protein>
    <submittedName>
        <fullName evidence="1">TIGR03067 domain-containing protein</fullName>
    </submittedName>
</protein>
<reference evidence="2" key="1">
    <citation type="journal article" date="2023" name="Mar. Drugs">
        <title>Gemmata algarum, a Novel Planctomycete Isolated from an Algal Mat, Displays Antimicrobial Activity.</title>
        <authorList>
            <person name="Kumar G."/>
            <person name="Kallscheuer N."/>
            <person name="Kashif M."/>
            <person name="Ahamad S."/>
            <person name="Jagadeeshwari U."/>
            <person name="Pannikurungottu S."/>
            <person name="Haufschild T."/>
            <person name="Kabuu M."/>
            <person name="Sasikala C."/>
            <person name="Jogler C."/>
            <person name="Ramana C."/>
        </authorList>
    </citation>
    <scope>NUCLEOTIDE SEQUENCE [LARGE SCALE GENOMIC DNA]</scope>
    <source>
        <strain evidence="2">JC673</strain>
    </source>
</reference>
<organism evidence="1 2">
    <name type="scientific">Gemmata algarum</name>
    <dbReference type="NCBI Taxonomy" id="2975278"/>
    <lineage>
        <taxon>Bacteria</taxon>
        <taxon>Pseudomonadati</taxon>
        <taxon>Planctomycetota</taxon>
        <taxon>Planctomycetia</taxon>
        <taxon>Gemmatales</taxon>
        <taxon>Gemmataceae</taxon>
        <taxon>Gemmata</taxon>
    </lineage>
</organism>
<dbReference type="EMBL" id="JAXBLV010000209">
    <property type="protein sequence ID" value="MDY3562166.1"/>
    <property type="molecule type" value="Genomic_DNA"/>
</dbReference>
<proteinExistence type="predicted"/>
<accession>A0ABU5F8H5</accession>
<keyword evidence="2" id="KW-1185">Reference proteome</keyword>
<gene>
    <name evidence="1" type="ORF">R5W23_003613</name>
</gene>
<name>A0ABU5F8H5_9BACT</name>
<dbReference type="RefSeq" id="WP_320688494.1">
    <property type="nucleotide sequence ID" value="NZ_JAXBLV010000209.1"/>
</dbReference>
<evidence type="ECO:0000313" key="1">
    <source>
        <dbReference type="EMBL" id="MDY3562166.1"/>
    </source>
</evidence>
<sequence>MKFLALFAVPFALVCALGDPVLSAPVPKHLMKGEDPELQKLQGEWNLTAVSLGGAEIDMSRHNAGSGLEVRGDTLIVTAGQQNQRTTATFRLDTKAQPARITWQQARVTDLNGGPVKDDDAEKPCVMLYKFEAGKLVLAARSGNQEQAPRGFDNKDEPEVVLLTFTRVQK</sequence>